<name>A0A5B7D893_PORTR</name>
<gene>
    <name evidence="1" type="ORF">E2C01_010307</name>
</gene>
<comment type="caution">
    <text evidence="1">The sequence shown here is derived from an EMBL/GenBank/DDBJ whole genome shotgun (WGS) entry which is preliminary data.</text>
</comment>
<keyword evidence="2" id="KW-1185">Reference proteome</keyword>
<dbReference type="EMBL" id="VSRR010000590">
    <property type="protein sequence ID" value="MPC17447.1"/>
    <property type="molecule type" value="Genomic_DNA"/>
</dbReference>
<sequence length="86" mass="9191">MVLMTQSRCGGFDELVASVEVVRCSGVLLSVSVSLPLTQQSSNLTESSGRQCKGEQQGSNYPCKNCMNLLTFTTTPHTTGAHHDSV</sequence>
<evidence type="ECO:0000313" key="1">
    <source>
        <dbReference type="EMBL" id="MPC17447.1"/>
    </source>
</evidence>
<accession>A0A5B7D893</accession>
<protein>
    <submittedName>
        <fullName evidence="1">Uncharacterized protein</fullName>
    </submittedName>
</protein>
<evidence type="ECO:0000313" key="2">
    <source>
        <dbReference type="Proteomes" id="UP000324222"/>
    </source>
</evidence>
<proteinExistence type="predicted"/>
<dbReference type="AlphaFoldDB" id="A0A5B7D893"/>
<organism evidence="1 2">
    <name type="scientific">Portunus trituberculatus</name>
    <name type="common">Swimming crab</name>
    <name type="synonym">Neptunus trituberculatus</name>
    <dbReference type="NCBI Taxonomy" id="210409"/>
    <lineage>
        <taxon>Eukaryota</taxon>
        <taxon>Metazoa</taxon>
        <taxon>Ecdysozoa</taxon>
        <taxon>Arthropoda</taxon>
        <taxon>Crustacea</taxon>
        <taxon>Multicrustacea</taxon>
        <taxon>Malacostraca</taxon>
        <taxon>Eumalacostraca</taxon>
        <taxon>Eucarida</taxon>
        <taxon>Decapoda</taxon>
        <taxon>Pleocyemata</taxon>
        <taxon>Brachyura</taxon>
        <taxon>Eubrachyura</taxon>
        <taxon>Portunoidea</taxon>
        <taxon>Portunidae</taxon>
        <taxon>Portuninae</taxon>
        <taxon>Portunus</taxon>
    </lineage>
</organism>
<reference evidence="1" key="1">
    <citation type="submission" date="2019-05" db="EMBL/GenBank/DDBJ databases">
        <title>Another draft genome of Portunus trituberculatus and its Hox gene families provides insights of decapod evolution.</title>
        <authorList>
            <person name="Jeong J.-H."/>
            <person name="Song I."/>
            <person name="Kim S."/>
            <person name="Choi T."/>
            <person name="Kim D."/>
            <person name="Ryu S."/>
            <person name="Kim W."/>
        </authorList>
    </citation>
    <scope>NUCLEOTIDE SEQUENCE [LARGE SCALE GENOMIC DNA]</scope>
    <source>
        <tissue evidence="1">Muscle</tissue>
    </source>
</reference>
<dbReference type="Proteomes" id="UP000324222">
    <property type="component" value="Unassembled WGS sequence"/>
</dbReference>